<evidence type="ECO:0000313" key="2">
    <source>
        <dbReference type="Proteomes" id="UP000807353"/>
    </source>
</evidence>
<comment type="caution">
    <text evidence="1">The sequence shown here is derived from an EMBL/GenBank/DDBJ whole genome shotgun (WGS) entry which is preliminary data.</text>
</comment>
<evidence type="ECO:0008006" key="3">
    <source>
        <dbReference type="Google" id="ProtNLM"/>
    </source>
</evidence>
<sequence>MPSPSRLYKLSLNDWERIAFYLVASENTFLGPPSELCALSLVSRHIHDAMSTKHNSRLYARIFRFKFDTAAPSRRLSDRWLTSRCLTSELIKRFATLRQVRLRREYKHEDLWTCYLMMSENDGKNESQLIKWAGLELYLEAFMATITQTPQTWYSDVVGHSLAMWLLWMTISRDNIRMENSELSKAIITMLHPFIIAGHRLASAYAPDCFFNLPICDQTTSIPPHCSGPPASATEIIHYSHKLKLVVPLAVSAAVLITTVRTEELQDWRTFPEPAPSMPLDRGAADTLGVAGPTVEDISSFHFQERISVPRQAVPAIDLSFDQFSPEGTIEIPPSGSEGSERYDEDWSRLVACHDPWMGPTPLRGKMFTPGSLVGSWEGRMLVPSFEEYLIYIINPRSSPFSVSLYHQPLYWTLQEHHCLHREDMLSTGTGDMEDDDFLNTWLPRGTTVKHTNDAIQLYDPVTCRTARYETFNPRSTAHYSKSACDKMETPWISDSLSETISGSEYGSDLDFENPDSTMVYIDDDDEYEDVVHYRSSGICDILITGKVSERRASAWGEYTIIGRVRPWDGLIVLLRTPRFSEHGQWIFRGYLHNRNLVGRWRETSTPVDAAGLEGAFLLSKQDDH</sequence>
<keyword evidence="2" id="KW-1185">Reference proteome</keyword>
<reference evidence="1" key="1">
    <citation type="submission" date="2020-11" db="EMBL/GenBank/DDBJ databases">
        <authorList>
            <consortium name="DOE Joint Genome Institute"/>
            <person name="Ahrendt S."/>
            <person name="Riley R."/>
            <person name="Andreopoulos W."/>
            <person name="Labutti K."/>
            <person name="Pangilinan J."/>
            <person name="Ruiz-Duenas F.J."/>
            <person name="Barrasa J.M."/>
            <person name="Sanchez-Garcia M."/>
            <person name="Camarero S."/>
            <person name="Miyauchi S."/>
            <person name="Serrano A."/>
            <person name="Linde D."/>
            <person name="Babiker R."/>
            <person name="Drula E."/>
            <person name="Ayuso-Fernandez I."/>
            <person name="Pacheco R."/>
            <person name="Padilla G."/>
            <person name="Ferreira P."/>
            <person name="Barriuso J."/>
            <person name="Kellner H."/>
            <person name="Castanera R."/>
            <person name="Alfaro M."/>
            <person name="Ramirez L."/>
            <person name="Pisabarro A.G."/>
            <person name="Kuo A."/>
            <person name="Tritt A."/>
            <person name="Lipzen A."/>
            <person name="He G."/>
            <person name="Yan M."/>
            <person name="Ng V."/>
            <person name="Cullen D."/>
            <person name="Martin F."/>
            <person name="Rosso M.-N."/>
            <person name="Henrissat B."/>
            <person name="Hibbett D."/>
            <person name="Martinez A.T."/>
            <person name="Grigoriev I.V."/>
        </authorList>
    </citation>
    <scope>NUCLEOTIDE SEQUENCE</scope>
    <source>
        <strain evidence="1">CBS 247.69</strain>
    </source>
</reference>
<dbReference type="EMBL" id="MU150300">
    <property type="protein sequence ID" value="KAF9460340.1"/>
    <property type="molecule type" value="Genomic_DNA"/>
</dbReference>
<gene>
    <name evidence="1" type="ORF">BDZ94DRAFT_1284000</name>
</gene>
<dbReference type="Proteomes" id="UP000807353">
    <property type="component" value="Unassembled WGS sequence"/>
</dbReference>
<name>A0A9P5Y343_9AGAR</name>
<dbReference type="OrthoDB" id="434783at2759"/>
<protein>
    <recommendedName>
        <fullName evidence="3">F-box domain-containing protein</fullName>
    </recommendedName>
</protein>
<dbReference type="AlphaFoldDB" id="A0A9P5Y343"/>
<accession>A0A9P5Y343</accession>
<organism evidence="1 2">
    <name type="scientific">Collybia nuda</name>
    <dbReference type="NCBI Taxonomy" id="64659"/>
    <lineage>
        <taxon>Eukaryota</taxon>
        <taxon>Fungi</taxon>
        <taxon>Dikarya</taxon>
        <taxon>Basidiomycota</taxon>
        <taxon>Agaricomycotina</taxon>
        <taxon>Agaricomycetes</taxon>
        <taxon>Agaricomycetidae</taxon>
        <taxon>Agaricales</taxon>
        <taxon>Tricholomatineae</taxon>
        <taxon>Clitocybaceae</taxon>
        <taxon>Collybia</taxon>
    </lineage>
</organism>
<evidence type="ECO:0000313" key="1">
    <source>
        <dbReference type="EMBL" id="KAF9460340.1"/>
    </source>
</evidence>
<proteinExistence type="predicted"/>